<dbReference type="Proteomes" id="UP001140094">
    <property type="component" value="Unassembled WGS sequence"/>
</dbReference>
<feature type="compositionally biased region" description="Polar residues" evidence="1">
    <location>
        <begin position="142"/>
        <end position="166"/>
    </location>
</feature>
<sequence length="331" mass="34747">RRRRISDAADTRAKPGIRKRTAVVGEAARPLSPPLPTTGPGPESPAAVRRTQAIGLSGMRVPKKRTAKPTVDVLDSHARRIRGEKRRVTEHAVTGRDEDVPSPAKRPRAAASSAARKADGRQYSSLSPTSASSSAASQSPPRTQARSQKTPAANVQPVPQSASATTGREAFIRERERQRALGSSRESSGKPTQRDPGGRSASRSTKTPNTGALGILGKAGRNGVATAKAKAAAIEDPDDLANEPPRRRIADISVPKISQRNAPASGMASSVAPAPASGKAPPMETKHRDDDVDNPAPRDAATMAVGLALSPALSRKMERISEKAALLNERS</sequence>
<reference evidence="2" key="1">
    <citation type="submission" date="2022-07" db="EMBL/GenBank/DDBJ databases">
        <title>Phylogenomic reconstructions and comparative analyses of Kickxellomycotina fungi.</title>
        <authorList>
            <person name="Reynolds N.K."/>
            <person name="Stajich J.E."/>
            <person name="Barry K."/>
            <person name="Grigoriev I.V."/>
            <person name="Crous P."/>
            <person name="Smith M.E."/>
        </authorList>
    </citation>
    <scope>NUCLEOTIDE SEQUENCE</scope>
    <source>
        <strain evidence="2">NRRL 1565</strain>
    </source>
</reference>
<feature type="compositionally biased region" description="Pro residues" evidence="1">
    <location>
        <begin position="31"/>
        <end position="43"/>
    </location>
</feature>
<name>A0A9W8LPC3_9FUNG</name>
<feature type="compositionally biased region" description="Basic and acidic residues" evidence="1">
    <location>
        <begin position="86"/>
        <end position="99"/>
    </location>
</feature>
<gene>
    <name evidence="2" type="ORF">H4R20_007321</name>
</gene>
<evidence type="ECO:0000313" key="2">
    <source>
        <dbReference type="EMBL" id="KAJ2788711.1"/>
    </source>
</evidence>
<feature type="non-terminal residue" evidence="2">
    <location>
        <position position="1"/>
    </location>
</feature>
<feature type="region of interest" description="Disordered" evidence="1">
    <location>
        <begin position="20"/>
        <end position="298"/>
    </location>
</feature>
<protein>
    <submittedName>
        <fullName evidence="2">Uncharacterized protein</fullName>
    </submittedName>
</protein>
<dbReference type="AlphaFoldDB" id="A0A9W8LPC3"/>
<feature type="compositionally biased region" description="Polar residues" evidence="1">
    <location>
        <begin position="201"/>
        <end position="210"/>
    </location>
</feature>
<feature type="compositionally biased region" description="Basic and acidic residues" evidence="1">
    <location>
        <begin position="170"/>
        <end position="179"/>
    </location>
</feature>
<feature type="non-terminal residue" evidence="2">
    <location>
        <position position="331"/>
    </location>
</feature>
<comment type="caution">
    <text evidence="2">The sequence shown here is derived from an EMBL/GenBank/DDBJ whole genome shotgun (WGS) entry which is preliminary data.</text>
</comment>
<proteinExistence type="predicted"/>
<evidence type="ECO:0000256" key="1">
    <source>
        <dbReference type="SAM" id="MobiDB-lite"/>
    </source>
</evidence>
<organism evidence="2 3">
    <name type="scientific">Coemansia guatemalensis</name>
    <dbReference type="NCBI Taxonomy" id="2761395"/>
    <lineage>
        <taxon>Eukaryota</taxon>
        <taxon>Fungi</taxon>
        <taxon>Fungi incertae sedis</taxon>
        <taxon>Zoopagomycota</taxon>
        <taxon>Kickxellomycotina</taxon>
        <taxon>Kickxellomycetes</taxon>
        <taxon>Kickxellales</taxon>
        <taxon>Kickxellaceae</taxon>
        <taxon>Coemansia</taxon>
    </lineage>
</organism>
<dbReference type="EMBL" id="JANBUO010004020">
    <property type="protein sequence ID" value="KAJ2788711.1"/>
    <property type="molecule type" value="Genomic_DNA"/>
</dbReference>
<feature type="compositionally biased region" description="Low complexity" evidence="1">
    <location>
        <begin position="124"/>
        <end position="141"/>
    </location>
</feature>
<dbReference type="OrthoDB" id="1741717at2759"/>
<accession>A0A9W8LPC3</accession>
<evidence type="ECO:0000313" key="3">
    <source>
        <dbReference type="Proteomes" id="UP001140094"/>
    </source>
</evidence>
<keyword evidence="3" id="KW-1185">Reference proteome</keyword>